<proteinExistence type="predicted"/>
<gene>
    <name evidence="1" type="ORF">DAMNIGENAA_37010</name>
</gene>
<evidence type="ECO:0000313" key="2">
    <source>
        <dbReference type="Proteomes" id="UP001144372"/>
    </source>
</evidence>
<organism evidence="1 2">
    <name type="scientific">Desulforhabdus amnigena</name>
    <dbReference type="NCBI Taxonomy" id="40218"/>
    <lineage>
        <taxon>Bacteria</taxon>
        <taxon>Pseudomonadati</taxon>
        <taxon>Thermodesulfobacteriota</taxon>
        <taxon>Syntrophobacteria</taxon>
        <taxon>Syntrophobacterales</taxon>
        <taxon>Syntrophobacteraceae</taxon>
        <taxon>Desulforhabdus</taxon>
    </lineage>
</organism>
<dbReference type="InterPro" id="IPR019151">
    <property type="entry name" value="Proteasome_assmbl_chaperone_2"/>
</dbReference>
<dbReference type="Proteomes" id="UP001144372">
    <property type="component" value="Unassembled WGS sequence"/>
</dbReference>
<dbReference type="AlphaFoldDB" id="A0A9W6L933"/>
<dbReference type="RefSeq" id="WP_281796550.1">
    <property type="nucleotide sequence ID" value="NZ_BSDR01000001.1"/>
</dbReference>
<accession>A0A9W6L933</accession>
<dbReference type="EMBL" id="BSDR01000001">
    <property type="protein sequence ID" value="GLI36268.1"/>
    <property type="molecule type" value="Genomic_DNA"/>
</dbReference>
<dbReference type="InterPro" id="IPR038389">
    <property type="entry name" value="PSMG2_sf"/>
</dbReference>
<protein>
    <recommendedName>
        <fullName evidence="3">PAC2 family protein</fullName>
    </recommendedName>
</protein>
<comment type="caution">
    <text evidence="1">The sequence shown here is derived from an EMBL/GenBank/DDBJ whole genome shotgun (WGS) entry which is preliminary data.</text>
</comment>
<keyword evidence="2" id="KW-1185">Reference proteome</keyword>
<dbReference type="Gene3D" id="3.40.50.10900">
    <property type="entry name" value="PAC-like subunit"/>
    <property type="match status" value="1"/>
</dbReference>
<dbReference type="SUPFAM" id="SSF159659">
    <property type="entry name" value="Cgl1923-like"/>
    <property type="match status" value="1"/>
</dbReference>
<reference evidence="1" key="1">
    <citation type="submission" date="2022-12" db="EMBL/GenBank/DDBJ databases">
        <title>Reference genome sequencing for broad-spectrum identification of bacterial and archaeal isolates by mass spectrometry.</title>
        <authorList>
            <person name="Sekiguchi Y."/>
            <person name="Tourlousse D.M."/>
        </authorList>
    </citation>
    <scope>NUCLEOTIDE SEQUENCE</scope>
    <source>
        <strain evidence="1">ASRB1</strain>
    </source>
</reference>
<evidence type="ECO:0008006" key="3">
    <source>
        <dbReference type="Google" id="ProtNLM"/>
    </source>
</evidence>
<name>A0A9W6L933_9BACT</name>
<dbReference type="Pfam" id="PF09754">
    <property type="entry name" value="PAC2"/>
    <property type="match status" value="1"/>
</dbReference>
<sequence length="284" mass="32785">MEIHTIVDPIRIRRAVLGFSGWPDAGKTIQQTFSELNKVLPCRAAAEWDLDGFWHTESSRPLISVRHGQIKSMDWPTYRFSLCNSPDAEPILVGMGPEPTIHWRPFARKFIRTLKGWGCEEIILLGSVYDEVFHDEILLTGIVNDSQGYNQVQALGCRQIEYTGPGAIHAVLMEYASKSQMRALSIWSHFPSYLNAPHELLIARLLHAIGTILDVEFKTDHLSQIWERRQKEIEELIENELELRQAMETQKEPGFFQPPVQPSAKVIEIDEFLRRRRERRADKE</sequence>
<evidence type="ECO:0000313" key="1">
    <source>
        <dbReference type="EMBL" id="GLI36268.1"/>
    </source>
</evidence>